<evidence type="ECO:0000313" key="1">
    <source>
        <dbReference type="EMBL" id="QMP85179.1"/>
    </source>
</evidence>
<name>A0A7D7F4Y0_9CAUD</name>
<accession>A0A7D7F4Y0</accession>
<organism evidence="1 2">
    <name type="scientific">Flavobacterium phage vB_FspP_elemoF_6-3D</name>
    <dbReference type="NCBI Taxonomy" id="2743826"/>
    <lineage>
        <taxon>Viruses</taxon>
        <taxon>Duplodnaviria</taxon>
        <taxon>Heunggongvirae</taxon>
        <taxon>Uroviricota</taxon>
        <taxon>Caudoviricetes</taxon>
        <taxon>Elemovirus</taxon>
        <taxon>Elemovirus elemoF</taxon>
    </lineage>
</organism>
<dbReference type="Proteomes" id="UP000514424">
    <property type="component" value="Segment"/>
</dbReference>
<dbReference type="EMBL" id="MT497071">
    <property type="protein sequence ID" value="QMP85179.1"/>
    <property type="molecule type" value="Genomic_DNA"/>
</dbReference>
<proteinExistence type="predicted"/>
<evidence type="ECO:0000313" key="2">
    <source>
        <dbReference type="Proteomes" id="UP000514424"/>
    </source>
</evidence>
<sequence>MNHSFNVDIAKKYGVELAIILENMQWWIAKNKANKKHFHQGSYWTYNSVKAFSELFPYWSVHQIGRFLRRLEDEGLIVSKNFNKAGYDKTKWYTVNDSLILQNCNIECAEMHNPLCENAQPIPDINTDINNSLVGSSQTPTKKDSKKDLFKTKLSEVDVELLDKKQKEYYSVAINFQKLFIHNKKELGLNNFKDQENATYLNYVEPIRLAIEVDGWSVEDFRNAYAFLIKDEFWKKNILSTSKLRDKMEQLVVKSKDINKKQILPSDFWVRELSDEQKKLLSDKDLTTWERQKTARLMEGGRMLPIKIEYEK</sequence>
<reference evidence="2" key="1">
    <citation type="submission" date="2020-05" db="EMBL/GenBank/DDBJ databases">
        <title>Genomics and ecology of novel Flavobacterium phages from the Baltic Sea.</title>
        <authorList>
            <person name="Hoetzinger M."/>
            <person name="Nilsson E."/>
            <person name="Holmfeldt K."/>
        </authorList>
    </citation>
    <scope>NUCLEOTIDE SEQUENCE [LARGE SCALE GENOMIC DNA]</scope>
</reference>
<protein>
    <submittedName>
        <fullName evidence="1">Replication protein</fullName>
    </submittedName>
</protein>
<gene>
    <name evidence="1" type="ORF">elemo63D_phanotate16</name>
</gene>
<keyword evidence="2" id="KW-1185">Reference proteome</keyword>